<evidence type="ECO:0000256" key="1">
    <source>
        <dbReference type="ARBA" id="ARBA00005564"/>
    </source>
</evidence>
<dbReference type="Pfam" id="PF10282">
    <property type="entry name" value="Lactonase"/>
    <property type="match status" value="1"/>
</dbReference>
<keyword evidence="2" id="KW-0313">Glucose metabolism</keyword>
<protein>
    <submittedName>
        <fullName evidence="4">3-carboxymuconate cyclase</fullName>
    </submittedName>
</protein>
<dbReference type="GO" id="GO:0005829">
    <property type="term" value="C:cytosol"/>
    <property type="evidence" value="ECO:0007669"/>
    <property type="project" value="TreeGrafter"/>
</dbReference>
<dbReference type="GO" id="GO:0017057">
    <property type="term" value="F:6-phosphogluconolactonase activity"/>
    <property type="evidence" value="ECO:0007669"/>
    <property type="project" value="TreeGrafter"/>
</dbReference>
<comment type="caution">
    <text evidence="4">The sequence shown here is derived from an EMBL/GenBank/DDBJ whole genome shotgun (WGS) entry which is preliminary data.</text>
</comment>
<dbReference type="EMBL" id="BKAU01000002">
    <property type="protein sequence ID" value="GEP96326.1"/>
    <property type="molecule type" value="Genomic_DNA"/>
</dbReference>
<dbReference type="GO" id="GO:0006006">
    <property type="term" value="P:glucose metabolic process"/>
    <property type="evidence" value="ECO:0007669"/>
    <property type="project" value="UniProtKB-KW"/>
</dbReference>
<accession>A0A512RKU7</accession>
<dbReference type="Proteomes" id="UP000321436">
    <property type="component" value="Unassembled WGS sequence"/>
</dbReference>
<dbReference type="InterPro" id="IPR019405">
    <property type="entry name" value="Lactonase_7-beta_prop"/>
</dbReference>
<comment type="similarity">
    <text evidence="1">Belongs to the cycloisomerase 2 family.</text>
</comment>
<dbReference type="FunFam" id="2.130.10.10:FF:000306">
    <property type="entry name" value="3-carboxymuconate cyclase"/>
    <property type="match status" value="1"/>
</dbReference>
<keyword evidence="3" id="KW-0732">Signal</keyword>
<evidence type="ECO:0000256" key="2">
    <source>
        <dbReference type="ARBA" id="ARBA00022526"/>
    </source>
</evidence>
<dbReference type="PANTHER" id="PTHR30344">
    <property type="entry name" value="6-PHOSPHOGLUCONOLACTONASE-RELATED"/>
    <property type="match status" value="1"/>
</dbReference>
<dbReference type="OrthoDB" id="9790815at2"/>
<keyword evidence="5" id="KW-1185">Reference proteome</keyword>
<proteinExistence type="inferred from homology"/>
<dbReference type="AlphaFoldDB" id="A0A512RKU7"/>
<keyword evidence="2" id="KW-0119">Carbohydrate metabolism</keyword>
<gene>
    <name evidence="4" type="ORF">CCY01nite_25860</name>
</gene>
<organism evidence="4 5">
    <name type="scientific">Chitinophaga cymbidii</name>
    <dbReference type="NCBI Taxonomy" id="1096750"/>
    <lineage>
        <taxon>Bacteria</taxon>
        <taxon>Pseudomonadati</taxon>
        <taxon>Bacteroidota</taxon>
        <taxon>Chitinophagia</taxon>
        <taxon>Chitinophagales</taxon>
        <taxon>Chitinophagaceae</taxon>
        <taxon>Chitinophaga</taxon>
    </lineage>
</organism>
<name>A0A512RKU7_9BACT</name>
<feature type="signal peptide" evidence="3">
    <location>
        <begin position="1"/>
        <end position="21"/>
    </location>
</feature>
<sequence length="383" mass="40981">MYYTLILLCMTATALPIASFARQQPADTATIYLLAGTYTDTGSEGIYVYKFDRHTGALTPVDTASGLSNPSFLVVAPDKKHVYAVGETGDAGKVYALSFDPANGKLQLLNEQPAGGDGPCHINIDSASRNVLVGNYGGGSLSVLPVKEDGSLAAPVQTIQHTGSSIVESRQKAPHVHAVIFSPDGKQLFVPDLGIDKIVVYNYNYENAFQPLTPGTPPAVGIRPGGGPRHFVFHPNGQHAYVVHEISGHITCFHYDTSRLIPFQMVASTPASYKGNKASGADIHISPDGKFLYMSNRGDLNNLAIFRIDARSGKLTPAGHQSTKGKSPRNFLIDPSGAYLLVANQDSDNIIVFKRNKSTGRLTATGQEVSIPKPVCLKMVEAE</sequence>
<dbReference type="InterPro" id="IPR011048">
    <property type="entry name" value="Haem_d1_sf"/>
</dbReference>
<dbReference type="SUPFAM" id="SSF51004">
    <property type="entry name" value="C-terminal (heme d1) domain of cytochrome cd1-nitrite reductase"/>
    <property type="match status" value="1"/>
</dbReference>
<evidence type="ECO:0000256" key="3">
    <source>
        <dbReference type="SAM" id="SignalP"/>
    </source>
</evidence>
<dbReference type="InterPro" id="IPR050282">
    <property type="entry name" value="Cycloisomerase_2"/>
</dbReference>
<evidence type="ECO:0000313" key="5">
    <source>
        <dbReference type="Proteomes" id="UP000321436"/>
    </source>
</evidence>
<evidence type="ECO:0000313" key="4">
    <source>
        <dbReference type="EMBL" id="GEP96326.1"/>
    </source>
</evidence>
<dbReference type="Gene3D" id="2.130.10.10">
    <property type="entry name" value="YVTN repeat-like/Quinoprotein amine dehydrogenase"/>
    <property type="match status" value="1"/>
</dbReference>
<dbReference type="PANTHER" id="PTHR30344:SF1">
    <property type="entry name" value="6-PHOSPHOGLUCONOLACTONASE"/>
    <property type="match status" value="1"/>
</dbReference>
<dbReference type="InterPro" id="IPR015943">
    <property type="entry name" value="WD40/YVTN_repeat-like_dom_sf"/>
</dbReference>
<feature type="chain" id="PRO_5022000638" evidence="3">
    <location>
        <begin position="22"/>
        <end position="383"/>
    </location>
</feature>
<reference evidence="4 5" key="1">
    <citation type="submission" date="2019-07" db="EMBL/GenBank/DDBJ databases">
        <title>Whole genome shotgun sequence of Chitinophaga cymbidii NBRC 109752.</title>
        <authorList>
            <person name="Hosoyama A."/>
            <person name="Uohara A."/>
            <person name="Ohji S."/>
            <person name="Ichikawa N."/>
        </authorList>
    </citation>
    <scope>NUCLEOTIDE SEQUENCE [LARGE SCALE GENOMIC DNA]</scope>
    <source>
        <strain evidence="4 5">NBRC 109752</strain>
    </source>
</reference>